<keyword evidence="3" id="KW-1185">Reference proteome</keyword>
<reference evidence="4" key="1">
    <citation type="submission" date="2025-08" db="UniProtKB">
        <authorList>
            <consortium name="RefSeq"/>
        </authorList>
    </citation>
    <scope>IDENTIFICATION</scope>
    <source>
        <tissue evidence="4">Total insect</tissue>
    </source>
</reference>
<evidence type="ECO:0000256" key="2">
    <source>
        <dbReference type="ARBA" id="ARBA00023180"/>
    </source>
</evidence>
<dbReference type="OrthoDB" id="958254at2759"/>
<dbReference type="Proteomes" id="UP000515158">
    <property type="component" value="Unplaced"/>
</dbReference>
<protein>
    <submittedName>
        <fullName evidence="4">GILT-like protein 1</fullName>
    </submittedName>
</protein>
<keyword evidence="2" id="KW-0325">Glycoprotein</keyword>
<evidence type="ECO:0000313" key="4">
    <source>
        <dbReference type="RefSeq" id="XP_034240223.1"/>
    </source>
</evidence>
<proteinExistence type="inferred from homology"/>
<dbReference type="InParanoid" id="A0A6P8YK25"/>
<dbReference type="Pfam" id="PF03227">
    <property type="entry name" value="GILT"/>
    <property type="match status" value="1"/>
</dbReference>
<sequence>MTTPCSRTAQQAFQQASSQQQQQAQAVSRQSACQFVSSRRLGPSVVRLNRDRSGCCQSASTRRRTCSSASVLILIHRGHSSSPSLDMSAFVGCLVAVLACSSLAQAADPVPVTVYYESLCPDSIKFYINQLYPTMENANLSMNVELQLVPYGKSTQEKLENGTWAFQCHHGERECYGNKVQACALNLLTSKNERLQYLNCLLKTMLDNRGAVYPTNECANQINIAEKADIIDCANSTKGDELLAAMGNKTQLFMAKLTSVPTVVFNNKFDANDQKQAQTNFKGVLCKYISDPKPAECAGTSGAASISTSLFVIFATISLFFSQYF</sequence>
<dbReference type="KEGG" id="tpal:117644718"/>
<organism evidence="4">
    <name type="scientific">Thrips palmi</name>
    <name type="common">Melon thrips</name>
    <dbReference type="NCBI Taxonomy" id="161013"/>
    <lineage>
        <taxon>Eukaryota</taxon>
        <taxon>Metazoa</taxon>
        <taxon>Ecdysozoa</taxon>
        <taxon>Arthropoda</taxon>
        <taxon>Hexapoda</taxon>
        <taxon>Insecta</taxon>
        <taxon>Pterygota</taxon>
        <taxon>Neoptera</taxon>
        <taxon>Paraneoptera</taxon>
        <taxon>Thysanoptera</taxon>
        <taxon>Terebrantia</taxon>
        <taxon>Thripoidea</taxon>
        <taxon>Thripidae</taxon>
        <taxon>Thrips</taxon>
    </lineage>
</organism>
<evidence type="ECO:0000256" key="1">
    <source>
        <dbReference type="ARBA" id="ARBA00005679"/>
    </source>
</evidence>
<dbReference type="PANTHER" id="PTHR13234">
    <property type="entry name" value="GAMMA-INTERFERON INDUCIBLE LYSOSOMAL THIOL REDUCTASE GILT"/>
    <property type="match status" value="1"/>
</dbReference>
<evidence type="ECO:0000313" key="3">
    <source>
        <dbReference type="Proteomes" id="UP000515158"/>
    </source>
</evidence>
<name>A0A6P8YK25_THRPL</name>
<dbReference type="GeneID" id="117644718"/>
<dbReference type="RefSeq" id="XP_034240223.1">
    <property type="nucleotide sequence ID" value="XM_034384332.1"/>
</dbReference>
<gene>
    <name evidence="4" type="primary">LOC117644718</name>
</gene>
<dbReference type="PANTHER" id="PTHR13234:SF69">
    <property type="entry name" value="GILT-LIKE PROTEIN 1"/>
    <property type="match status" value="1"/>
</dbReference>
<dbReference type="FunCoup" id="A0A6P8YK25">
    <property type="interactions" value="179"/>
</dbReference>
<dbReference type="GO" id="GO:0016671">
    <property type="term" value="F:oxidoreductase activity, acting on a sulfur group of donors, disulfide as acceptor"/>
    <property type="evidence" value="ECO:0007669"/>
    <property type="project" value="InterPro"/>
</dbReference>
<accession>A0A6P8YK25</accession>
<dbReference type="InterPro" id="IPR004911">
    <property type="entry name" value="Interferon-induced_GILT"/>
</dbReference>
<comment type="similarity">
    <text evidence="1">Belongs to the GILT family.</text>
</comment>
<dbReference type="AlphaFoldDB" id="A0A6P8YK25"/>